<name>A0A434ATH1_9BACT</name>
<dbReference type="RefSeq" id="WP_127344215.1">
    <property type="nucleotide sequence ID" value="NZ_RJJX01000017.1"/>
</dbReference>
<dbReference type="AlphaFoldDB" id="A0A434ATH1"/>
<accession>A0A434ATH1</accession>
<keyword evidence="2" id="KW-1185">Reference proteome</keyword>
<evidence type="ECO:0008006" key="3">
    <source>
        <dbReference type="Google" id="ProtNLM"/>
    </source>
</evidence>
<proteinExistence type="predicted"/>
<reference evidence="1 2" key="1">
    <citation type="submission" date="2018-11" db="EMBL/GenBank/DDBJ databases">
        <title>Parancylomarina longa gen. nov., sp. nov., isolated from sediments of southern Okinawa.</title>
        <authorList>
            <person name="Fu T."/>
        </authorList>
    </citation>
    <scope>NUCLEOTIDE SEQUENCE [LARGE SCALE GENOMIC DNA]</scope>
    <source>
        <strain evidence="1 2">T3-2 S1-C</strain>
    </source>
</reference>
<gene>
    <name evidence="1" type="ORF">DLK05_12010</name>
</gene>
<organism evidence="1 2">
    <name type="scientific">Ancylomarina longa</name>
    <dbReference type="NCBI Taxonomy" id="2487017"/>
    <lineage>
        <taxon>Bacteria</taxon>
        <taxon>Pseudomonadati</taxon>
        <taxon>Bacteroidota</taxon>
        <taxon>Bacteroidia</taxon>
        <taxon>Marinilabiliales</taxon>
        <taxon>Marinifilaceae</taxon>
        <taxon>Ancylomarina</taxon>
    </lineage>
</organism>
<dbReference type="Proteomes" id="UP000282985">
    <property type="component" value="Unassembled WGS sequence"/>
</dbReference>
<sequence>MQPTSSPNLFFYNPTCELAIANNTVSFMPNKTLALFEKDLDVLPMYFANQQDIVLVQQMPDPSFLSILESAGINYPRFLLMTEALQNKNCFSQEINQLHPWGWSPRVHYLFKQLKQKCSADFLRQENAQWKPEHRNLYSRKTALKVLSKILSSEQEQGFIEKKYIARVCYNSSEVEKLLEEWPQMVLKAPWSSSGRGLLVLRQSELNKSNKQWIQGTIAAQGYIMAEALLDKKYDFSLQFFSNAKNDLRYIGPSFFETNSNGQYVGTLLGVIPDEIKQYLPKNEIERLAKQVGQAIKQVGITDHYHGYLSVDCMLFKDKSGEIRIQACVEINLRYNMGILCHFLEKYLDQDAKGIFKTYYKPKTTFDEFHREMSSKYPLQMKNGKLLHGYLPLVSPFQDKSFGAYLILD</sequence>
<comment type="caution">
    <text evidence="1">The sequence shown here is derived from an EMBL/GenBank/DDBJ whole genome shotgun (WGS) entry which is preliminary data.</text>
</comment>
<protein>
    <recommendedName>
        <fullName evidence="3">ATP-grasp domain-containing protein</fullName>
    </recommendedName>
</protein>
<evidence type="ECO:0000313" key="1">
    <source>
        <dbReference type="EMBL" id="RUT77649.1"/>
    </source>
</evidence>
<dbReference type="OrthoDB" id="5291617at2"/>
<evidence type="ECO:0000313" key="2">
    <source>
        <dbReference type="Proteomes" id="UP000282985"/>
    </source>
</evidence>
<dbReference type="SUPFAM" id="SSF56059">
    <property type="entry name" value="Glutathione synthetase ATP-binding domain-like"/>
    <property type="match status" value="1"/>
</dbReference>
<dbReference type="EMBL" id="RJJX01000017">
    <property type="protein sequence ID" value="RUT77649.1"/>
    <property type="molecule type" value="Genomic_DNA"/>
</dbReference>